<protein>
    <submittedName>
        <fullName evidence="1">Uncharacterized protein</fullName>
    </submittedName>
</protein>
<dbReference type="Proteomes" id="UP000000420">
    <property type="component" value="Chromosome"/>
</dbReference>
<accession>A0A0H2X7W9</accession>
<proteinExistence type="predicted"/>
<dbReference type="KEGG" id="xcb:XC_2287"/>
<dbReference type="EMBL" id="CP000050">
    <property type="protein sequence ID" value="AAY49341.1"/>
    <property type="molecule type" value="Genomic_DNA"/>
</dbReference>
<dbReference type="PROSITE" id="PS51257">
    <property type="entry name" value="PROKAR_LIPOPROTEIN"/>
    <property type="match status" value="1"/>
</dbReference>
<name>A0A0H2X7W9_XANC8</name>
<gene>
    <name evidence="1" type="ordered locus">XC_2287</name>
</gene>
<organism evidence="1 2">
    <name type="scientific">Xanthomonas campestris pv. campestris (strain 8004)</name>
    <dbReference type="NCBI Taxonomy" id="314565"/>
    <lineage>
        <taxon>Bacteria</taxon>
        <taxon>Pseudomonadati</taxon>
        <taxon>Pseudomonadota</taxon>
        <taxon>Gammaproteobacteria</taxon>
        <taxon>Lysobacterales</taxon>
        <taxon>Lysobacteraceae</taxon>
        <taxon>Xanthomonas</taxon>
    </lineage>
</organism>
<evidence type="ECO:0000313" key="1">
    <source>
        <dbReference type="EMBL" id="AAY49341.1"/>
    </source>
</evidence>
<dbReference type="AlphaFoldDB" id="A0A0H2X7W9"/>
<evidence type="ECO:0000313" key="2">
    <source>
        <dbReference type="Proteomes" id="UP000000420"/>
    </source>
</evidence>
<sequence length="265" mass="28978">MITERDGVRCNYQAGVGAGGCAGQGAQRAVMMLRLPDALRLTSVPHATSVAATPAHNGRFMIARPLYALLATLALGACAHAAGGAAPATVKETSALSSSSPATVPPDKPTAEGLLGQLLALIKGSQTISDFTPERLKSAMGQVVQFVKDDEPLYRAFGRLTKEWSYGFGVDETKLDGRWFEFRFDRNVAGASPSMTEICRLDFDRFTQQLELMGFARERNIVEDGRWMSDFYTRPGMRVEVFPRGEAAEPQELVAHKCVEWVYIR</sequence>
<dbReference type="HOGENOM" id="CLU_078536_0_0_6"/>
<reference evidence="1 2" key="1">
    <citation type="journal article" date="2005" name="Genome Res.">
        <title>Comparative and functional genomic analyses of the pathogenicity of phytopathogen Xanthomonas campestris pv. campestris.</title>
        <authorList>
            <person name="Qian W."/>
            <person name="Jia Y."/>
            <person name="Ren S.X."/>
            <person name="He Y.Q."/>
            <person name="Feng J.X."/>
            <person name="Lu L.F."/>
            <person name="Sun Q."/>
            <person name="Ying G."/>
            <person name="Tang D.J."/>
            <person name="Tang H."/>
            <person name="Wu W."/>
            <person name="Hao P."/>
            <person name="Wang L."/>
            <person name="Jiang B.L."/>
            <person name="Zeng S."/>
            <person name="Gu W.Y."/>
            <person name="Lu G."/>
            <person name="Rong L."/>
            <person name="Tian Y."/>
            <person name="Yao Z."/>
            <person name="Fu G."/>
            <person name="Chen B."/>
            <person name="Fang R."/>
            <person name="Qiang B."/>
            <person name="Chen Z."/>
            <person name="Zhao G.P."/>
            <person name="Tang J.L."/>
            <person name="He C."/>
        </authorList>
    </citation>
    <scope>NUCLEOTIDE SEQUENCE [LARGE SCALE GENOMIC DNA]</scope>
    <source>
        <strain evidence="1 2">8004</strain>
    </source>
</reference>